<evidence type="ECO:0000256" key="3">
    <source>
        <dbReference type="PIRSR" id="PIRSR605502-1"/>
    </source>
</evidence>
<dbReference type="EMBL" id="FUZU01000001">
    <property type="protein sequence ID" value="SKC60822.1"/>
    <property type="molecule type" value="Genomic_DNA"/>
</dbReference>
<dbReference type="OrthoDB" id="9798107at2"/>
<evidence type="ECO:0000313" key="5">
    <source>
        <dbReference type="Proteomes" id="UP000190961"/>
    </source>
</evidence>
<feature type="binding site" evidence="3">
    <location>
        <position position="57"/>
    </location>
    <ligand>
        <name>Mg(2+)</name>
        <dbReference type="ChEBI" id="CHEBI:18420"/>
        <label>1</label>
    </ligand>
</feature>
<feature type="binding site" evidence="3">
    <location>
        <position position="267"/>
    </location>
    <ligand>
        <name>Mg(2+)</name>
        <dbReference type="ChEBI" id="CHEBI:18420"/>
        <label>1</label>
    </ligand>
</feature>
<dbReference type="STRING" id="688867.SAMN05660236_1995"/>
<dbReference type="RefSeq" id="WP_079686495.1">
    <property type="nucleotide sequence ID" value="NZ_FUZU01000001.1"/>
</dbReference>
<keyword evidence="2 4" id="KW-0378">Hydrolase</keyword>
<dbReference type="PANTHER" id="PTHR16222">
    <property type="entry name" value="ADP-RIBOSYLGLYCOHYDROLASE"/>
    <property type="match status" value="1"/>
</dbReference>
<dbReference type="Pfam" id="PF03747">
    <property type="entry name" value="ADP_ribosyl_GH"/>
    <property type="match status" value="1"/>
</dbReference>
<organism evidence="4 5">
    <name type="scientific">Ohtaekwangia koreensis</name>
    <dbReference type="NCBI Taxonomy" id="688867"/>
    <lineage>
        <taxon>Bacteria</taxon>
        <taxon>Pseudomonadati</taxon>
        <taxon>Bacteroidota</taxon>
        <taxon>Cytophagia</taxon>
        <taxon>Cytophagales</taxon>
        <taxon>Fulvivirgaceae</taxon>
        <taxon>Ohtaekwangia</taxon>
    </lineage>
</organism>
<feature type="binding site" evidence="3">
    <location>
        <position position="55"/>
    </location>
    <ligand>
        <name>Mg(2+)</name>
        <dbReference type="ChEBI" id="CHEBI:18420"/>
        <label>1</label>
    </ligand>
</feature>
<proteinExistence type="inferred from homology"/>
<reference evidence="4 5" key="1">
    <citation type="submission" date="2017-02" db="EMBL/GenBank/DDBJ databases">
        <authorList>
            <person name="Peterson S.W."/>
        </authorList>
    </citation>
    <scope>NUCLEOTIDE SEQUENCE [LARGE SCALE GENOMIC DNA]</scope>
    <source>
        <strain evidence="4 5">DSM 25262</strain>
    </source>
</reference>
<sequence length="324" mass="36399">MKFKIDNIQGCFTGLAIGDALGVPVEFKSRESLRLRPVNDMIGYGVWEQPAGTWSDDSALAFCLAQSLLDGYDLKDIARKSAQWLQQGYWSAHGEVFDVGNATRSALRRILDGEDPLYSGENDERSNGNGSLMKIAPAALFFFDRSDEDIFKYIKEISSITHAHFRSVFGCFIFSIYIAELFKGQEKEAALESTRMRVSEFARKRDFNIHEVGLFSRILDGSLQALPEHAIYSGGYIIHTLEASIWCLLNTDNYKDAVLKAVNLGEDTDTTACVTGALAGLYYGKSNIPMHWFELLARKHDIINLSNSFQDCLKKKIFAQTIRE</sequence>
<dbReference type="Gene3D" id="1.10.4080.10">
    <property type="entry name" value="ADP-ribosylation/Crystallin J1"/>
    <property type="match status" value="1"/>
</dbReference>
<dbReference type="GO" id="GO:0046872">
    <property type="term" value="F:metal ion binding"/>
    <property type="evidence" value="ECO:0007669"/>
    <property type="project" value="UniProtKB-KW"/>
</dbReference>
<feature type="binding site" evidence="3">
    <location>
        <position position="269"/>
    </location>
    <ligand>
        <name>Mg(2+)</name>
        <dbReference type="ChEBI" id="CHEBI:18420"/>
        <label>1</label>
    </ligand>
</feature>
<keyword evidence="3" id="KW-0479">Metal-binding</keyword>
<comment type="cofactor">
    <cofactor evidence="3">
        <name>Mg(2+)</name>
        <dbReference type="ChEBI" id="CHEBI:18420"/>
    </cofactor>
    <text evidence="3">Binds 2 magnesium ions per subunit.</text>
</comment>
<dbReference type="PANTHER" id="PTHR16222:SF24">
    <property type="entry name" value="ADP-RIBOSYLHYDROLASE ARH3"/>
    <property type="match status" value="1"/>
</dbReference>
<accession>A0A1T5KAR6</accession>
<name>A0A1T5KAR6_9BACT</name>
<keyword evidence="5" id="KW-1185">Reference proteome</keyword>
<evidence type="ECO:0000313" key="4">
    <source>
        <dbReference type="EMBL" id="SKC60822.1"/>
    </source>
</evidence>
<dbReference type="SUPFAM" id="SSF101478">
    <property type="entry name" value="ADP-ribosylglycohydrolase"/>
    <property type="match status" value="1"/>
</dbReference>
<feature type="binding site" evidence="3">
    <location>
        <position position="270"/>
    </location>
    <ligand>
        <name>Mg(2+)</name>
        <dbReference type="ChEBI" id="CHEBI:18420"/>
        <label>1</label>
    </ligand>
</feature>
<evidence type="ECO:0000256" key="2">
    <source>
        <dbReference type="ARBA" id="ARBA00022801"/>
    </source>
</evidence>
<dbReference type="Proteomes" id="UP000190961">
    <property type="component" value="Unassembled WGS sequence"/>
</dbReference>
<dbReference type="AlphaFoldDB" id="A0A1T5KAR6"/>
<dbReference type="InterPro" id="IPR050792">
    <property type="entry name" value="ADP-ribosylglycohydrolase"/>
</dbReference>
<keyword evidence="3" id="KW-0460">Magnesium</keyword>
<comment type="similarity">
    <text evidence="1">Belongs to the ADP-ribosylglycohydrolase family.</text>
</comment>
<dbReference type="InterPro" id="IPR036705">
    <property type="entry name" value="Ribosyl_crysJ1_sf"/>
</dbReference>
<evidence type="ECO:0000256" key="1">
    <source>
        <dbReference type="ARBA" id="ARBA00010702"/>
    </source>
</evidence>
<dbReference type="GO" id="GO:0016787">
    <property type="term" value="F:hydrolase activity"/>
    <property type="evidence" value="ECO:0007669"/>
    <property type="project" value="UniProtKB-KW"/>
</dbReference>
<protein>
    <submittedName>
        <fullName evidence="4">ADP-ribosylglycohydrolase</fullName>
    </submittedName>
</protein>
<gene>
    <name evidence="4" type="ORF">SAMN05660236_1995</name>
</gene>
<dbReference type="InterPro" id="IPR005502">
    <property type="entry name" value="Ribosyl_crysJ1"/>
</dbReference>
<feature type="binding site" evidence="3">
    <location>
        <position position="56"/>
    </location>
    <ligand>
        <name>Mg(2+)</name>
        <dbReference type="ChEBI" id="CHEBI:18420"/>
        <label>1</label>
    </ligand>
</feature>